<evidence type="ECO:0000313" key="2">
    <source>
        <dbReference type="Proteomes" id="UP000649739"/>
    </source>
</evidence>
<dbReference type="AlphaFoldDB" id="A0A8J3F5X2"/>
<sequence>MARTRRHWWNGKWGRLARRDIFIRQTPSGVELELREGGYDGRSVRATFPTEGSAVVEAERRMQPHPTDDWREVSS</sequence>
<dbReference type="Proteomes" id="UP000649739">
    <property type="component" value="Unassembled WGS sequence"/>
</dbReference>
<comment type="caution">
    <text evidence="1">The sequence shown here is derived from an EMBL/GenBank/DDBJ whole genome shotgun (WGS) entry which is preliminary data.</text>
</comment>
<name>A0A8J3F5X2_9ACTN</name>
<evidence type="ECO:0000313" key="1">
    <source>
        <dbReference type="EMBL" id="GGJ75510.1"/>
    </source>
</evidence>
<gene>
    <name evidence="1" type="ORF">GCM10010123_01860</name>
</gene>
<keyword evidence="2" id="KW-1185">Reference proteome</keyword>
<dbReference type="EMBL" id="BMQB01000001">
    <property type="protein sequence ID" value="GGJ75510.1"/>
    <property type="molecule type" value="Genomic_DNA"/>
</dbReference>
<reference evidence="1" key="2">
    <citation type="submission" date="2020-09" db="EMBL/GenBank/DDBJ databases">
        <authorList>
            <person name="Sun Q."/>
            <person name="Ohkuma M."/>
        </authorList>
    </citation>
    <scope>NUCLEOTIDE SEQUENCE</scope>
    <source>
        <strain evidence="1">JCM 3090</strain>
    </source>
</reference>
<reference evidence="1" key="1">
    <citation type="journal article" date="2014" name="Int. J. Syst. Evol. Microbiol.">
        <title>Complete genome sequence of Corynebacterium casei LMG S-19264T (=DSM 44701T), isolated from a smear-ripened cheese.</title>
        <authorList>
            <consortium name="US DOE Joint Genome Institute (JGI-PGF)"/>
            <person name="Walter F."/>
            <person name="Albersmeier A."/>
            <person name="Kalinowski J."/>
            <person name="Ruckert C."/>
        </authorList>
    </citation>
    <scope>NUCLEOTIDE SEQUENCE</scope>
    <source>
        <strain evidence="1">JCM 3090</strain>
    </source>
</reference>
<protein>
    <submittedName>
        <fullName evidence="1">Uncharacterized protein</fullName>
    </submittedName>
</protein>
<proteinExistence type="predicted"/>
<organism evidence="1 2">
    <name type="scientific">Pilimelia anulata</name>
    <dbReference type="NCBI Taxonomy" id="53371"/>
    <lineage>
        <taxon>Bacteria</taxon>
        <taxon>Bacillati</taxon>
        <taxon>Actinomycetota</taxon>
        <taxon>Actinomycetes</taxon>
        <taxon>Micromonosporales</taxon>
        <taxon>Micromonosporaceae</taxon>
        <taxon>Pilimelia</taxon>
    </lineage>
</organism>
<accession>A0A8J3F5X2</accession>